<evidence type="ECO:0000313" key="11">
    <source>
        <dbReference type="EMBL" id="SFL44364.1"/>
    </source>
</evidence>
<keyword evidence="8" id="KW-0472">Membrane</keyword>
<dbReference type="Pfam" id="PF08352">
    <property type="entry name" value="oligo_HPY"/>
    <property type="match status" value="2"/>
</dbReference>
<dbReference type="EMBL" id="FOTC01000006">
    <property type="protein sequence ID" value="SFL44364.1"/>
    <property type="molecule type" value="Genomic_DNA"/>
</dbReference>
<keyword evidence="3" id="KW-1003">Cell membrane</keyword>
<evidence type="ECO:0000256" key="7">
    <source>
        <dbReference type="ARBA" id="ARBA00022967"/>
    </source>
</evidence>
<keyword evidence="12" id="KW-1185">Reference proteome</keyword>
<dbReference type="SUPFAM" id="SSF52540">
    <property type="entry name" value="P-loop containing nucleoside triphosphate hydrolases"/>
    <property type="match status" value="2"/>
</dbReference>
<reference evidence="12" key="1">
    <citation type="submission" date="2016-10" db="EMBL/GenBank/DDBJ databases">
        <authorList>
            <person name="Varghese N."/>
            <person name="Submissions S."/>
        </authorList>
    </citation>
    <scope>NUCLEOTIDE SEQUENCE [LARGE SCALE GENOMIC DNA]</scope>
    <source>
        <strain evidence="12">CGMCC 1.7738</strain>
    </source>
</reference>
<dbReference type="NCBIfam" id="NF008453">
    <property type="entry name" value="PRK11308.1"/>
    <property type="match status" value="2"/>
</dbReference>
<dbReference type="Proteomes" id="UP000199607">
    <property type="component" value="Unassembled WGS sequence"/>
</dbReference>
<dbReference type="InterPro" id="IPR017871">
    <property type="entry name" value="ABC_transporter-like_CS"/>
</dbReference>
<dbReference type="InterPro" id="IPR013563">
    <property type="entry name" value="Oligopep_ABC_C"/>
</dbReference>
<evidence type="ECO:0000256" key="6">
    <source>
        <dbReference type="ARBA" id="ARBA00022840"/>
    </source>
</evidence>
<dbReference type="InterPro" id="IPR003439">
    <property type="entry name" value="ABC_transporter-like_ATP-bd"/>
</dbReference>
<evidence type="ECO:0000256" key="8">
    <source>
        <dbReference type="ARBA" id="ARBA00023136"/>
    </source>
</evidence>
<dbReference type="InterPro" id="IPR027417">
    <property type="entry name" value="P-loop_NTPase"/>
</dbReference>
<gene>
    <name evidence="11" type="ORF">SAMN04487950_3772</name>
</gene>
<evidence type="ECO:0000313" key="12">
    <source>
        <dbReference type="Proteomes" id="UP000199607"/>
    </source>
</evidence>
<evidence type="ECO:0000256" key="4">
    <source>
        <dbReference type="ARBA" id="ARBA00022519"/>
    </source>
</evidence>
<evidence type="ECO:0000259" key="10">
    <source>
        <dbReference type="PROSITE" id="PS50893"/>
    </source>
</evidence>
<feature type="region of interest" description="Disordered" evidence="9">
    <location>
        <begin position="343"/>
        <end position="370"/>
    </location>
</feature>
<keyword evidence="6 11" id="KW-0067">ATP-binding</keyword>
<evidence type="ECO:0000256" key="9">
    <source>
        <dbReference type="SAM" id="MobiDB-lite"/>
    </source>
</evidence>
<proteinExistence type="predicted"/>
<protein>
    <submittedName>
        <fullName evidence="11">Peptide/nickel transport system ATP-binding protein</fullName>
    </submittedName>
</protein>
<dbReference type="PANTHER" id="PTHR43297:SF14">
    <property type="entry name" value="ATPASE AAA-TYPE CORE DOMAIN-CONTAINING PROTEIN"/>
    <property type="match status" value="1"/>
</dbReference>
<dbReference type="PANTHER" id="PTHR43297">
    <property type="entry name" value="OLIGOPEPTIDE TRANSPORT ATP-BINDING PROTEIN APPD"/>
    <property type="match status" value="1"/>
</dbReference>
<dbReference type="GO" id="GO:0015833">
    <property type="term" value="P:peptide transport"/>
    <property type="evidence" value="ECO:0007669"/>
    <property type="project" value="InterPro"/>
</dbReference>
<dbReference type="FunFam" id="3.40.50.300:FF:000016">
    <property type="entry name" value="Oligopeptide ABC transporter ATP-binding component"/>
    <property type="match status" value="1"/>
</dbReference>
<dbReference type="GO" id="GO:0005886">
    <property type="term" value="C:plasma membrane"/>
    <property type="evidence" value="ECO:0007669"/>
    <property type="project" value="UniProtKB-SubCell"/>
</dbReference>
<evidence type="ECO:0000256" key="5">
    <source>
        <dbReference type="ARBA" id="ARBA00022741"/>
    </source>
</evidence>
<keyword evidence="5" id="KW-0547">Nucleotide-binding</keyword>
<feature type="domain" description="ABC transporter" evidence="10">
    <location>
        <begin position="21"/>
        <end position="271"/>
    </location>
</feature>
<dbReference type="NCBIfam" id="TIGR01727">
    <property type="entry name" value="oligo_HPY"/>
    <property type="match status" value="2"/>
</dbReference>
<feature type="domain" description="ABC transporter" evidence="10">
    <location>
        <begin position="375"/>
        <end position="640"/>
    </location>
</feature>
<evidence type="ECO:0000256" key="1">
    <source>
        <dbReference type="ARBA" id="ARBA00004202"/>
    </source>
</evidence>
<organism evidence="11 12">
    <name type="scientific">Halogranum rubrum</name>
    <dbReference type="NCBI Taxonomy" id="553466"/>
    <lineage>
        <taxon>Archaea</taxon>
        <taxon>Methanobacteriati</taxon>
        <taxon>Methanobacteriota</taxon>
        <taxon>Stenosarchaea group</taxon>
        <taxon>Halobacteria</taxon>
        <taxon>Halobacteriales</taxon>
        <taxon>Haloferacaceae</taxon>
    </lineage>
</organism>
<dbReference type="GO" id="GO:0005524">
    <property type="term" value="F:ATP binding"/>
    <property type="evidence" value="ECO:0007669"/>
    <property type="project" value="UniProtKB-KW"/>
</dbReference>
<dbReference type="InterPro" id="IPR003593">
    <property type="entry name" value="AAA+_ATPase"/>
</dbReference>
<dbReference type="SMART" id="SM00382">
    <property type="entry name" value="AAA"/>
    <property type="match status" value="2"/>
</dbReference>
<keyword evidence="7" id="KW-1278">Translocase</keyword>
<dbReference type="InterPro" id="IPR050388">
    <property type="entry name" value="ABC_Ni/Peptide_Import"/>
</dbReference>
<dbReference type="RefSeq" id="WP_089871407.1">
    <property type="nucleotide sequence ID" value="NZ_FOTC01000006.1"/>
</dbReference>
<dbReference type="AlphaFoldDB" id="A0A1I4HQM1"/>
<keyword evidence="2" id="KW-0813">Transport</keyword>
<keyword evidence="4" id="KW-0997">Cell inner membrane</keyword>
<dbReference type="PROSITE" id="PS50893">
    <property type="entry name" value="ABC_TRANSPORTER_2"/>
    <property type="match status" value="2"/>
</dbReference>
<dbReference type="Pfam" id="PF00005">
    <property type="entry name" value="ABC_tran"/>
    <property type="match status" value="2"/>
</dbReference>
<comment type="subcellular location">
    <subcellularLocation>
        <location evidence="1">Cell membrane</location>
        <topology evidence="1">Peripheral membrane protein</topology>
    </subcellularLocation>
</comment>
<dbReference type="GO" id="GO:0016887">
    <property type="term" value="F:ATP hydrolysis activity"/>
    <property type="evidence" value="ECO:0007669"/>
    <property type="project" value="InterPro"/>
</dbReference>
<sequence>MTISQTDYESSSAKGETIMEIRNASVSFDMERGDSRVLDSVDLDVHRNEVLGVVGESGSGKSMLASALLDAIVDPGVLTGDVTYYPKNETPVDVLDLDKQELKEFRWEQVSMVFQGAMSSFNPVRKISTHFIETLNAHDYNVEEGMERAQQLLRDLYLDPERVLDAYPHELSGGMKQRALIALSLILEPEVLVMDEPTAALDLLMQRSIISLLQQIQERYDLTIVFITHDLPLIADLTDRIAVMYAFEVAELGPTEEMLERPAHPYTRLLLKSTPNLESPIDEMQPVEGSAPDPVNVPTGCSFHPRCPLADDTCKMNDPEAYNVDATHHVHCHHWEESADAIPMTESSTSVESPTDRIDRPTTRATRRSGDQPLVSLDDVEVHFEKEKGFFDFFSDPETVKAVDGISLDIYEQDAVVLVGESGCGKTTLGKAAVGLQRPTGGSINYRGEDIWDVHDSGGSGTLDWGEIRRSLQIVHQDPGSSLNPHRRVKTSLEEPLKRWHDDLDGNDRKQRILGLLDHVGMSPPEDYFERYPHQLSGGEQQRVAIIRAMLMNPDLILADEPVSALDVSLRVEMMDLMIQLQEMFDTSYLFISHDLSNARYIAEKTGGRIGVVYLGELVEIGPPEQILHNPQHPYTQALRWATPELELAAGMGDDQTGGSPIRNIDIPDPTNPPSGCHYHTRCPEAREVCKTDSPASYQASDAESHRAACFRTLEDHEYWNSDSIVDEEESFDG</sequence>
<name>A0A1I4HQM1_9EURY</name>
<dbReference type="PROSITE" id="PS00211">
    <property type="entry name" value="ABC_TRANSPORTER_1"/>
    <property type="match status" value="2"/>
</dbReference>
<dbReference type="CDD" id="cd03257">
    <property type="entry name" value="ABC_NikE_OppD_transporters"/>
    <property type="match status" value="2"/>
</dbReference>
<accession>A0A1I4HQM1</accession>
<evidence type="ECO:0000256" key="3">
    <source>
        <dbReference type="ARBA" id="ARBA00022475"/>
    </source>
</evidence>
<dbReference type="STRING" id="553466.SAMN04487950_3772"/>
<dbReference type="Gene3D" id="3.40.50.300">
    <property type="entry name" value="P-loop containing nucleotide triphosphate hydrolases"/>
    <property type="match status" value="2"/>
</dbReference>
<evidence type="ECO:0000256" key="2">
    <source>
        <dbReference type="ARBA" id="ARBA00022448"/>
    </source>
</evidence>